<gene>
    <name evidence="3" type="ORF">C8F04DRAFT_272289</name>
</gene>
<protein>
    <recommendedName>
        <fullName evidence="2">Zn(2)-C6 fungal-type domain-containing protein</fullName>
    </recommendedName>
</protein>
<dbReference type="EMBL" id="JARJCM010000024">
    <property type="protein sequence ID" value="KAJ7039948.1"/>
    <property type="molecule type" value="Genomic_DNA"/>
</dbReference>
<dbReference type="SUPFAM" id="SSF57701">
    <property type="entry name" value="Zn2/Cys6 DNA-binding domain"/>
    <property type="match status" value="1"/>
</dbReference>
<dbReference type="GO" id="GO:0000981">
    <property type="term" value="F:DNA-binding transcription factor activity, RNA polymerase II-specific"/>
    <property type="evidence" value="ECO:0007669"/>
    <property type="project" value="InterPro"/>
</dbReference>
<dbReference type="AlphaFoldDB" id="A0AAD6T8W6"/>
<name>A0AAD6T8W6_9AGAR</name>
<evidence type="ECO:0000256" key="1">
    <source>
        <dbReference type="SAM" id="MobiDB-lite"/>
    </source>
</evidence>
<organism evidence="3 4">
    <name type="scientific">Mycena alexandri</name>
    <dbReference type="NCBI Taxonomy" id="1745969"/>
    <lineage>
        <taxon>Eukaryota</taxon>
        <taxon>Fungi</taxon>
        <taxon>Dikarya</taxon>
        <taxon>Basidiomycota</taxon>
        <taxon>Agaricomycotina</taxon>
        <taxon>Agaricomycetes</taxon>
        <taxon>Agaricomycetidae</taxon>
        <taxon>Agaricales</taxon>
        <taxon>Marasmiineae</taxon>
        <taxon>Mycenaceae</taxon>
        <taxon>Mycena</taxon>
    </lineage>
</organism>
<reference evidence="3" key="1">
    <citation type="submission" date="2023-03" db="EMBL/GenBank/DDBJ databases">
        <title>Massive genome expansion in bonnet fungi (Mycena s.s.) driven by repeated elements and novel gene families across ecological guilds.</title>
        <authorList>
            <consortium name="Lawrence Berkeley National Laboratory"/>
            <person name="Harder C.B."/>
            <person name="Miyauchi S."/>
            <person name="Viragh M."/>
            <person name="Kuo A."/>
            <person name="Thoen E."/>
            <person name="Andreopoulos B."/>
            <person name="Lu D."/>
            <person name="Skrede I."/>
            <person name="Drula E."/>
            <person name="Henrissat B."/>
            <person name="Morin E."/>
            <person name="Kohler A."/>
            <person name="Barry K."/>
            <person name="LaButti K."/>
            <person name="Morin E."/>
            <person name="Salamov A."/>
            <person name="Lipzen A."/>
            <person name="Mereny Z."/>
            <person name="Hegedus B."/>
            <person name="Baldrian P."/>
            <person name="Stursova M."/>
            <person name="Weitz H."/>
            <person name="Taylor A."/>
            <person name="Grigoriev I.V."/>
            <person name="Nagy L.G."/>
            <person name="Martin F."/>
            <person name="Kauserud H."/>
        </authorList>
    </citation>
    <scope>NUCLEOTIDE SEQUENCE</scope>
    <source>
        <strain evidence="3">CBHHK200</strain>
    </source>
</reference>
<dbReference type="InterPro" id="IPR036864">
    <property type="entry name" value="Zn2-C6_fun-type_DNA-bd_sf"/>
</dbReference>
<sequence>MADLPLNSKLFTKRRRAYVACQNCRKRKIKCYAASEGDFGPCGRCIAKGAQCLYYAVPEEYLYPSSLPATPPEEIYSQPRRLSTPDYRDCVPTITPPSAGISGLLHPRPFRERSSTIPPLGVSLRFPYERKRSPSTAISKCRRNSQPPLPPSHEQQGLSPQISFVVSHSRTTPEYHPGPAPHCNRGPVYNARNNTFPWTNPLFCICPPGPCYCGANLSGR</sequence>
<evidence type="ECO:0000259" key="2">
    <source>
        <dbReference type="PROSITE" id="PS50048"/>
    </source>
</evidence>
<dbReference type="GO" id="GO:0008270">
    <property type="term" value="F:zinc ion binding"/>
    <property type="evidence" value="ECO:0007669"/>
    <property type="project" value="InterPro"/>
</dbReference>
<dbReference type="Proteomes" id="UP001218188">
    <property type="component" value="Unassembled WGS sequence"/>
</dbReference>
<dbReference type="CDD" id="cd00067">
    <property type="entry name" value="GAL4"/>
    <property type="match status" value="1"/>
</dbReference>
<feature type="region of interest" description="Disordered" evidence="1">
    <location>
        <begin position="131"/>
        <end position="159"/>
    </location>
</feature>
<dbReference type="PROSITE" id="PS00463">
    <property type="entry name" value="ZN2_CY6_FUNGAL_1"/>
    <property type="match status" value="1"/>
</dbReference>
<evidence type="ECO:0000313" key="3">
    <source>
        <dbReference type="EMBL" id="KAJ7039948.1"/>
    </source>
</evidence>
<keyword evidence="4" id="KW-1185">Reference proteome</keyword>
<accession>A0AAD6T8W6</accession>
<evidence type="ECO:0000313" key="4">
    <source>
        <dbReference type="Proteomes" id="UP001218188"/>
    </source>
</evidence>
<dbReference type="PROSITE" id="PS50048">
    <property type="entry name" value="ZN2_CY6_FUNGAL_2"/>
    <property type="match status" value="1"/>
</dbReference>
<dbReference type="Pfam" id="PF00172">
    <property type="entry name" value="Zn_clus"/>
    <property type="match status" value="1"/>
</dbReference>
<feature type="domain" description="Zn(2)-C6 fungal-type" evidence="2">
    <location>
        <begin position="20"/>
        <end position="54"/>
    </location>
</feature>
<comment type="caution">
    <text evidence="3">The sequence shown here is derived from an EMBL/GenBank/DDBJ whole genome shotgun (WGS) entry which is preliminary data.</text>
</comment>
<dbReference type="InterPro" id="IPR001138">
    <property type="entry name" value="Zn2Cys6_DnaBD"/>
</dbReference>
<proteinExistence type="predicted"/>
<dbReference type="Gene3D" id="4.10.240.10">
    <property type="entry name" value="Zn(2)-C6 fungal-type DNA-binding domain"/>
    <property type="match status" value="1"/>
</dbReference>
<dbReference type="SMART" id="SM00066">
    <property type="entry name" value="GAL4"/>
    <property type="match status" value="1"/>
</dbReference>